<dbReference type="HOGENOM" id="CLU_3117331_0_0_6"/>
<dbReference type="AlphaFoldDB" id="A0A076LDI2"/>
<protein>
    <submittedName>
        <fullName evidence="1">Uncharacterized protein</fullName>
    </submittedName>
</protein>
<dbReference type="KEGG" id="ete:ETEE_0064"/>
<reference evidence="1 2" key="1">
    <citation type="journal article" date="2012" name="PLoS ONE">
        <title>Edwardsiella comparative phylogenomics reveal the new intra/inter-species taxonomic relationships, virulence evolution and niche adaptation mechanisms.</title>
        <authorList>
            <person name="Yang M."/>
            <person name="Lv Y."/>
            <person name="Xiao J."/>
            <person name="Wu H."/>
            <person name="Zheng H."/>
            <person name="Liu Q."/>
            <person name="Zhang Y."/>
            <person name="Wang Q."/>
        </authorList>
    </citation>
    <scope>NUCLEOTIDE SEQUENCE [LARGE SCALE GENOMIC DNA]</scope>
    <source>
        <strain evidence="2">080813</strain>
    </source>
</reference>
<accession>A0A076LDI2</accession>
<name>A0A076LDI2_9GAMM</name>
<organism evidence="1 2">
    <name type="scientific">Edwardsiella anguillarum ET080813</name>
    <dbReference type="NCBI Taxonomy" id="667120"/>
    <lineage>
        <taxon>Bacteria</taxon>
        <taxon>Pseudomonadati</taxon>
        <taxon>Pseudomonadota</taxon>
        <taxon>Gammaproteobacteria</taxon>
        <taxon>Enterobacterales</taxon>
        <taxon>Hafniaceae</taxon>
        <taxon>Edwardsiella</taxon>
    </lineage>
</organism>
<evidence type="ECO:0000313" key="2">
    <source>
        <dbReference type="Proteomes" id="UP000028681"/>
    </source>
</evidence>
<proteinExistence type="predicted"/>
<dbReference type="Proteomes" id="UP000028681">
    <property type="component" value="Chromosome"/>
</dbReference>
<sequence length="50" mass="6115">MRRARDKQPKGRDSDTIRIIFDKNGNGVDNKLSIYIFYFLKIKIMYYQRQ</sequence>
<evidence type="ECO:0000313" key="1">
    <source>
        <dbReference type="EMBL" id="AIJ06550.1"/>
    </source>
</evidence>
<dbReference type="EMBL" id="CP006664">
    <property type="protein sequence ID" value="AIJ06550.1"/>
    <property type="molecule type" value="Genomic_DNA"/>
</dbReference>
<gene>
    <name evidence="1" type="ORF">ETEE_0064</name>
</gene>